<protein>
    <submittedName>
        <fullName evidence="1">Uncharacterized protein</fullName>
    </submittedName>
</protein>
<sequence>MNMQNGRESNNNNRSNPQTNVNVNQQDHSNRANNQENHFRGTDTRRPNRARNIPIGDDARVPIREEDYPRTVPVQDNTINKMIHSVFLSWEKKIIEIFLSKKLIIKFLLQLISLLQALNVEDIHHLLLEHSIFEACNQALEKHIY</sequence>
<comment type="caution">
    <text evidence="1">The sequence shown here is derived from an EMBL/GenBank/DDBJ whole genome shotgun (WGS) entry which is preliminary data.</text>
</comment>
<evidence type="ECO:0000313" key="1">
    <source>
        <dbReference type="EMBL" id="CAK5014976.1"/>
    </source>
</evidence>
<dbReference type="EMBL" id="CAVMJV010000002">
    <property type="protein sequence ID" value="CAK5014976.1"/>
    <property type="molecule type" value="Genomic_DNA"/>
</dbReference>
<evidence type="ECO:0000313" key="2">
    <source>
        <dbReference type="Proteomes" id="UP001497535"/>
    </source>
</evidence>
<keyword evidence="2" id="KW-1185">Reference proteome</keyword>
<name>A0ACB0XS61_MELEN</name>
<proteinExistence type="predicted"/>
<gene>
    <name evidence="1" type="ORF">MENTE1834_LOCUS2876</name>
</gene>
<accession>A0ACB0XS61</accession>
<organism evidence="1 2">
    <name type="scientific">Meloidogyne enterolobii</name>
    <name type="common">Root-knot nematode worm</name>
    <name type="synonym">Meloidogyne mayaguensis</name>
    <dbReference type="NCBI Taxonomy" id="390850"/>
    <lineage>
        <taxon>Eukaryota</taxon>
        <taxon>Metazoa</taxon>
        <taxon>Ecdysozoa</taxon>
        <taxon>Nematoda</taxon>
        <taxon>Chromadorea</taxon>
        <taxon>Rhabditida</taxon>
        <taxon>Tylenchina</taxon>
        <taxon>Tylenchomorpha</taxon>
        <taxon>Tylenchoidea</taxon>
        <taxon>Meloidogynidae</taxon>
        <taxon>Meloidogyninae</taxon>
        <taxon>Meloidogyne</taxon>
    </lineage>
</organism>
<dbReference type="Proteomes" id="UP001497535">
    <property type="component" value="Unassembled WGS sequence"/>
</dbReference>
<reference evidence="1" key="1">
    <citation type="submission" date="2023-11" db="EMBL/GenBank/DDBJ databases">
        <authorList>
            <person name="Poullet M."/>
        </authorList>
    </citation>
    <scope>NUCLEOTIDE SEQUENCE</scope>
    <source>
        <strain evidence="1">E1834</strain>
    </source>
</reference>